<dbReference type="AlphaFoldDB" id="M1UTT0"/>
<dbReference type="EMBL" id="AP006496">
    <property type="protein sequence ID" value="BAM81226.1"/>
    <property type="molecule type" value="Genomic_DNA"/>
</dbReference>
<gene>
    <name evidence="3" type="ORF">CYME_CMN110C</name>
</gene>
<dbReference type="OrthoDB" id="2138282at2759"/>
<dbReference type="InterPro" id="IPR037119">
    <property type="entry name" value="Haem_oxidase_HugZ-like_sf"/>
</dbReference>
<dbReference type="SUPFAM" id="SSF50475">
    <property type="entry name" value="FMN-binding split barrel"/>
    <property type="match status" value="1"/>
</dbReference>
<dbReference type="GeneID" id="16995339"/>
<dbReference type="KEGG" id="cme:CYME_CMN110C"/>
<organism evidence="3 4">
    <name type="scientific">Cyanidioschyzon merolae (strain NIES-3377 / 10D)</name>
    <name type="common">Unicellular red alga</name>
    <dbReference type="NCBI Taxonomy" id="280699"/>
    <lineage>
        <taxon>Eukaryota</taxon>
        <taxon>Rhodophyta</taxon>
        <taxon>Bangiophyceae</taxon>
        <taxon>Cyanidiales</taxon>
        <taxon>Cyanidiaceae</taxon>
        <taxon>Cyanidioschyzon</taxon>
    </lineage>
</organism>
<evidence type="ECO:0000259" key="2">
    <source>
        <dbReference type="Pfam" id="PF13883"/>
    </source>
</evidence>
<dbReference type="eggNOG" id="ENOG502RYPS">
    <property type="taxonomic scope" value="Eukaryota"/>
</dbReference>
<dbReference type="Gene3D" id="3.20.180.10">
    <property type="entry name" value="PNP-oxidase-like"/>
    <property type="match status" value="2"/>
</dbReference>
<dbReference type="Gramene" id="CMN110CT">
    <property type="protein sequence ID" value="CMN110CT"/>
    <property type="gene ID" value="CMN110C"/>
</dbReference>
<proteinExistence type="predicted"/>
<accession>M1UTT0</accession>
<reference evidence="3 4" key="2">
    <citation type="journal article" date="2007" name="BMC Biol.">
        <title>A 100%-complete sequence reveals unusually simple genomic features in the hot-spring red alga Cyanidioschyzon merolae.</title>
        <authorList>
            <person name="Nozaki H."/>
            <person name="Takano H."/>
            <person name="Misumi O."/>
            <person name="Terasawa K."/>
            <person name="Matsuzaki M."/>
            <person name="Maruyama S."/>
            <person name="Nishida K."/>
            <person name="Yagisawa F."/>
            <person name="Yoshida Y."/>
            <person name="Fujiwara T."/>
            <person name="Takio S."/>
            <person name="Tamura K."/>
            <person name="Chung S.J."/>
            <person name="Nakamura S."/>
            <person name="Kuroiwa H."/>
            <person name="Tanaka K."/>
            <person name="Sato N."/>
            <person name="Kuroiwa T."/>
        </authorList>
    </citation>
    <scope>NUCLEOTIDE SEQUENCE [LARGE SCALE GENOMIC DNA]</scope>
    <source>
        <strain evidence="3 4">10D</strain>
    </source>
</reference>
<keyword evidence="4" id="KW-1185">Reference proteome</keyword>
<dbReference type="PANTHER" id="PTHR13343:SF24">
    <property type="entry name" value="OS07G0573800 PROTEIN"/>
    <property type="match status" value="1"/>
</dbReference>
<feature type="region of interest" description="Disordered" evidence="1">
    <location>
        <begin position="304"/>
        <end position="347"/>
    </location>
</feature>
<protein>
    <recommendedName>
        <fullName evidence="2">CREG-like beta-barrel domain-containing protein</fullName>
    </recommendedName>
</protein>
<dbReference type="Proteomes" id="UP000007014">
    <property type="component" value="Chromosome 14"/>
</dbReference>
<evidence type="ECO:0000256" key="1">
    <source>
        <dbReference type="SAM" id="MobiDB-lite"/>
    </source>
</evidence>
<sequence length="435" mass="49910">MAFQWTGALAQPGARFLRQSFSGCWLQSRLRDRAACAPGRRRGTGVEANVRHCFRVRRENGLRRPAALVGCSTSSEELHTRNVERAWHENRHQLSTGERARTVLHVCATGTLCTASFKHGGHPFGTHVDFILDEWGRPIFLLAKNAAHSINLRHDPRCSLFAQPRDSSGQGGQRATLVGELYELEGSELEEYAYRYIERFPHAEQALSYPEFRFYRMEVQDVYYVGGFGVTATWVDVEEYRNAKPDPLALDAPTLLVRLNREHKEELLRFCRVFLDIEPLDCSIVSLDRLGFDLRVRLCPCEEDAEPSRPDRAANGAQQRNVSSSSNGRASELRDKRVSGSESSADPDCNEYREYRVAFREPVGNTFDVRSELVKTMQEAWEIENGLEDLWIRPFGRRPTVLYYDQESRKVRSIQQEREEAEIVRRRELQVNADL</sequence>
<dbReference type="InterPro" id="IPR055343">
    <property type="entry name" value="CREG_beta-barrel"/>
</dbReference>
<dbReference type="PANTHER" id="PTHR13343">
    <property type="entry name" value="CREG1 PROTEIN"/>
    <property type="match status" value="1"/>
</dbReference>
<feature type="compositionally biased region" description="Polar residues" evidence="1">
    <location>
        <begin position="316"/>
        <end position="329"/>
    </location>
</feature>
<dbReference type="Pfam" id="PF13883">
    <property type="entry name" value="CREG_beta-barrel"/>
    <property type="match status" value="1"/>
</dbReference>
<dbReference type="RefSeq" id="XP_005537262.1">
    <property type="nucleotide sequence ID" value="XM_005537205.1"/>
</dbReference>
<dbReference type="Gene3D" id="2.30.110.10">
    <property type="entry name" value="Electron Transport, Fmn-binding Protein, Chain A"/>
    <property type="match status" value="1"/>
</dbReference>
<reference evidence="3 4" key="1">
    <citation type="journal article" date="2004" name="Nature">
        <title>Genome sequence of the ultrasmall unicellular red alga Cyanidioschyzon merolae 10D.</title>
        <authorList>
            <person name="Matsuzaki M."/>
            <person name="Misumi O."/>
            <person name="Shin-i T."/>
            <person name="Maruyama S."/>
            <person name="Takahara M."/>
            <person name="Miyagishima S."/>
            <person name="Mori T."/>
            <person name="Nishida K."/>
            <person name="Yagisawa F."/>
            <person name="Nishida K."/>
            <person name="Yoshida Y."/>
            <person name="Nishimura Y."/>
            <person name="Nakao S."/>
            <person name="Kobayashi T."/>
            <person name="Momoyama Y."/>
            <person name="Higashiyama T."/>
            <person name="Minoda A."/>
            <person name="Sano M."/>
            <person name="Nomoto H."/>
            <person name="Oishi K."/>
            <person name="Hayashi H."/>
            <person name="Ohta F."/>
            <person name="Nishizaka S."/>
            <person name="Haga S."/>
            <person name="Miura S."/>
            <person name="Morishita T."/>
            <person name="Kabeya Y."/>
            <person name="Terasawa K."/>
            <person name="Suzuki Y."/>
            <person name="Ishii Y."/>
            <person name="Asakawa S."/>
            <person name="Takano H."/>
            <person name="Ohta N."/>
            <person name="Kuroiwa H."/>
            <person name="Tanaka K."/>
            <person name="Shimizu N."/>
            <person name="Sugano S."/>
            <person name="Sato N."/>
            <person name="Nozaki H."/>
            <person name="Ogasawara N."/>
            <person name="Kohara Y."/>
            <person name="Kuroiwa T."/>
        </authorList>
    </citation>
    <scope>NUCLEOTIDE SEQUENCE [LARGE SCALE GENOMIC DNA]</scope>
    <source>
        <strain evidence="3 4">10D</strain>
    </source>
</reference>
<dbReference type="OMA" id="LMNEMSM"/>
<dbReference type="HOGENOM" id="CLU_630676_0_0_1"/>
<feature type="domain" description="CREG-like beta-barrel" evidence="2">
    <location>
        <begin position="98"/>
        <end position="241"/>
    </location>
</feature>
<evidence type="ECO:0000313" key="3">
    <source>
        <dbReference type="EMBL" id="BAM81226.1"/>
    </source>
</evidence>
<dbReference type="GO" id="GO:0005737">
    <property type="term" value="C:cytoplasm"/>
    <property type="evidence" value="ECO:0007669"/>
    <property type="project" value="UniProtKB-ARBA"/>
</dbReference>
<dbReference type="InterPro" id="IPR012349">
    <property type="entry name" value="Split_barrel_FMN-bd"/>
</dbReference>
<name>M1UTT0_CYAM1</name>
<evidence type="ECO:0000313" key="4">
    <source>
        <dbReference type="Proteomes" id="UP000007014"/>
    </source>
</evidence>